<dbReference type="InterPro" id="IPR012337">
    <property type="entry name" value="RNaseH-like_sf"/>
</dbReference>
<dbReference type="EMBL" id="CAKMRJ010005523">
    <property type="protein sequence ID" value="CAH1447458.1"/>
    <property type="molecule type" value="Genomic_DNA"/>
</dbReference>
<comment type="caution">
    <text evidence="2">The sequence shown here is derived from an EMBL/GenBank/DDBJ whole genome shotgun (WGS) entry which is preliminary data.</text>
</comment>
<sequence length="291" mass="32869">MKNHLAGTKIDAFVCTMVDEATKELFKKLLRDFEENKSKAMDDECFEVESDGNGNGTVKSVFNKGKQKTLNQALKDREPVTRALCRVIYGEALPFNLVKSPLWKEALRLVGEYGKGLKLPSYHEARVTYLKKEMENKGLSQIFFVNSPSGTVFVKSIDTSSFAKDANKLFEMLNSIVEEIGEENVVQVVTDSASAYVLVGSKLEQERPRLYWSPCSAHLIDLILQDIGGGKTFKDTLDKAQKVTVYIYRHCVLLSMFRRFTGGQELTRAGVTRFATSFLTLKRFKELKHPI</sequence>
<organism evidence="2 3">
    <name type="scientific">Lactuca virosa</name>
    <dbReference type="NCBI Taxonomy" id="75947"/>
    <lineage>
        <taxon>Eukaryota</taxon>
        <taxon>Viridiplantae</taxon>
        <taxon>Streptophyta</taxon>
        <taxon>Embryophyta</taxon>
        <taxon>Tracheophyta</taxon>
        <taxon>Spermatophyta</taxon>
        <taxon>Magnoliopsida</taxon>
        <taxon>eudicotyledons</taxon>
        <taxon>Gunneridae</taxon>
        <taxon>Pentapetalae</taxon>
        <taxon>asterids</taxon>
        <taxon>campanulids</taxon>
        <taxon>Asterales</taxon>
        <taxon>Asteraceae</taxon>
        <taxon>Cichorioideae</taxon>
        <taxon>Cichorieae</taxon>
        <taxon>Lactucinae</taxon>
        <taxon>Lactuca</taxon>
    </lineage>
</organism>
<feature type="domain" description="DUF659" evidence="1">
    <location>
        <begin position="143"/>
        <end position="243"/>
    </location>
</feature>
<dbReference type="Proteomes" id="UP001157418">
    <property type="component" value="Unassembled WGS sequence"/>
</dbReference>
<dbReference type="InterPro" id="IPR007021">
    <property type="entry name" value="DUF659"/>
</dbReference>
<evidence type="ECO:0000259" key="1">
    <source>
        <dbReference type="Pfam" id="PF04937"/>
    </source>
</evidence>
<name>A0AAU9PB05_9ASTR</name>
<dbReference type="PANTHER" id="PTHR32166">
    <property type="entry name" value="OSJNBA0013A04.12 PROTEIN"/>
    <property type="match status" value="1"/>
</dbReference>
<dbReference type="PANTHER" id="PTHR32166:SF122">
    <property type="entry name" value="OS09G0499600 PROTEIN"/>
    <property type="match status" value="1"/>
</dbReference>
<gene>
    <name evidence="2" type="ORF">LVIROSA_LOCUS33068</name>
</gene>
<evidence type="ECO:0000313" key="2">
    <source>
        <dbReference type="EMBL" id="CAH1447458.1"/>
    </source>
</evidence>
<proteinExistence type="predicted"/>
<accession>A0AAU9PB05</accession>
<keyword evidence="3" id="KW-1185">Reference proteome</keyword>
<protein>
    <recommendedName>
        <fullName evidence="1">DUF659 domain-containing protein</fullName>
    </recommendedName>
</protein>
<dbReference type="Pfam" id="PF04937">
    <property type="entry name" value="DUF659"/>
    <property type="match status" value="1"/>
</dbReference>
<reference evidence="2 3" key="1">
    <citation type="submission" date="2022-01" db="EMBL/GenBank/DDBJ databases">
        <authorList>
            <person name="Xiong W."/>
            <person name="Schranz E."/>
        </authorList>
    </citation>
    <scope>NUCLEOTIDE SEQUENCE [LARGE SCALE GENOMIC DNA]</scope>
</reference>
<dbReference type="AlphaFoldDB" id="A0AAU9PB05"/>
<evidence type="ECO:0000313" key="3">
    <source>
        <dbReference type="Proteomes" id="UP001157418"/>
    </source>
</evidence>
<dbReference type="SUPFAM" id="SSF53098">
    <property type="entry name" value="Ribonuclease H-like"/>
    <property type="match status" value="1"/>
</dbReference>